<proteinExistence type="predicted"/>
<organism evidence="1 2">
    <name type="scientific">Chitinophaga ginsengisegetis</name>
    <dbReference type="NCBI Taxonomy" id="393003"/>
    <lineage>
        <taxon>Bacteria</taxon>
        <taxon>Pseudomonadati</taxon>
        <taxon>Bacteroidota</taxon>
        <taxon>Chitinophagia</taxon>
        <taxon>Chitinophagales</taxon>
        <taxon>Chitinophagaceae</taxon>
        <taxon>Chitinophaga</taxon>
    </lineage>
</organism>
<keyword evidence="2" id="KW-1185">Reference proteome</keyword>
<evidence type="ECO:0000313" key="1">
    <source>
        <dbReference type="EMBL" id="SKD06146.1"/>
    </source>
</evidence>
<dbReference type="STRING" id="393003.SAMN05660461_3322"/>
<dbReference type="RefSeq" id="WP_079470606.1">
    <property type="nucleotide sequence ID" value="NZ_FUZZ01000002.1"/>
</dbReference>
<evidence type="ECO:0000313" key="2">
    <source>
        <dbReference type="Proteomes" id="UP000190166"/>
    </source>
</evidence>
<dbReference type="InterPro" id="IPR014942">
    <property type="entry name" value="AbiEii"/>
</dbReference>
<dbReference type="Proteomes" id="UP000190166">
    <property type="component" value="Unassembled WGS sequence"/>
</dbReference>
<dbReference type="AlphaFoldDB" id="A0A1T5P0I0"/>
<reference evidence="1 2" key="1">
    <citation type="submission" date="2017-02" db="EMBL/GenBank/DDBJ databases">
        <authorList>
            <person name="Peterson S.W."/>
        </authorList>
    </citation>
    <scope>NUCLEOTIDE SEQUENCE [LARGE SCALE GENOMIC DNA]</scope>
    <source>
        <strain evidence="1 2">DSM 18108</strain>
    </source>
</reference>
<gene>
    <name evidence="1" type="ORF">SAMN05660461_3322</name>
</gene>
<dbReference type="GO" id="GO:0016740">
    <property type="term" value="F:transferase activity"/>
    <property type="evidence" value="ECO:0007669"/>
    <property type="project" value="UniProtKB-KW"/>
</dbReference>
<keyword evidence="1" id="KW-0808">Transferase</keyword>
<protein>
    <submittedName>
        <fullName evidence="1">Nucleotidyl transferase AbiEii toxin, Type IV TA system</fullName>
    </submittedName>
</protein>
<dbReference type="EMBL" id="FUZZ01000002">
    <property type="protein sequence ID" value="SKD06146.1"/>
    <property type="molecule type" value="Genomic_DNA"/>
</dbReference>
<accession>A0A1T5P0I0</accession>
<dbReference type="Pfam" id="PF08843">
    <property type="entry name" value="AbiEii"/>
    <property type="match status" value="1"/>
</dbReference>
<sequence>MIEWLHLTDTQRRTSLNQAAVKSGVIPVAIEKDWWVTLVLKALFTTPNEGHFIFKGGTSLSKGFGLIERFSEDIDIALSPEAFGKKYKDEPTHRYVKGLKKEGCAFTTGTIIKELAVSLQQTGLDLATIEMFAEAIDPLMRDKDPQTIYVRYRSLFEPHPYLKNEVRIEFGVRSLTEPFETVDIQSLLWQHFPNPIYAEQLSKIRATHPMKTLLEKMFLLHEKFQVINQRQISPEDIKLERGSRHLFDLIRMDDKGIADQLLTDPQFYEKLLLHRRYWIRQKGVDYDKLQPATLNFRPPAEILEVYRADYTTMRAEMIYGKSEDFDSLIQKLNNLNDKINRMVLSSTV</sequence>
<dbReference type="Gene3D" id="3.10.450.620">
    <property type="entry name" value="JHP933, nucleotidyltransferase-like core domain"/>
    <property type="match status" value="1"/>
</dbReference>
<name>A0A1T5P0I0_9BACT</name>